<dbReference type="AlphaFoldDB" id="A0A0A8YTF1"/>
<reference evidence="3" key="1">
    <citation type="submission" date="2014-09" db="EMBL/GenBank/DDBJ databases">
        <authorList>
            <person name="Magalhaes I.L.F."/>
            <person name="Oliveira U."/>
            <person name="Santos F.R."/>
            <person name="Vidigal T.H.D.A."/>
            <person name="Brescovit A.D."/>
            <person name="Santos A.J."/>
        </authorList>
    </citation>
    <scope>NUCLEOTIDE SEQUENCE</scope>
    <source>
        <tissue evidence="3">Shoot tissue taken approximately 20 cm above the soil surface</tissue>
    </source>
</reference>
<name>A0A0A8YTF1_ARUDO</name>
<feature type="chain" id="PRO_5002042227" description="Secreted peptide" evidence="2">
    <location>
        <begin position="18"/>
        <end position="64"/>
    </location>
</feature>
<dbReference type="EMBL" id="GBRH01270035">
    <property type="protein sequence ID" value="JAD27860.1"/>
    <property type="molecule type" value="Transcribed_RNA"/>
</dbReference>
<evidence type="ECO:0000256" key="1">
    <source>
        <dbReference type="SAM" id="Phobius"/>
    </source>
</evidence>
<evidence type="ECO:0008006" key="4">
    <source>
        <dbReference type="Google" id="ProtNLM"/>
    </source>
</evidence>
<accession>A0A0A8YTF1</accession>
<evidence type="ECO:0000313" key="3">
    <source>
        <dbReference type="EMBL" id="JAD27860.1"/>
    </source>
</evidence>
<feature type="transmembrane region" description="Helical" evidence="1">
    <location>
        <begin position="41"/>
        <end position="58"/>
    </location>
</feature>
<keyword evidence="1" id="KW-1133">Transmembrane helix</keyword>
<proteinExistence type="predicted"/>
<organism evidence="3">
    <name type="scientific">Arundo donax</name>
    <name type="common">Giant reed</name>
    <name type="synonym">Donax arundinaceus</name>
    <dbReference type="NCBI Taxonomy" id="35708"/>
    <lineage>
        <taxon>Eukaryota</taxon>
        <taxon>Viridiplantae</taxon>
        <taxon>Streptophyta</taxon>
        <taxon>Embryophyta</taxon>
        <taxon>Tracheophyta</taxon>
        <taxon>Spermatophyta</taxon>
        <taxon>Magnoliopsida</taxon>
        <taxon>Liliopsida</taxon>
        <taxon>Poales</taxon>
        <taxon>Poaceae</taxon>
        <taxon>PACMAD clade</taxon>
        <taxon>Arundinoideae</taxon>
        <taxon>Arundineae</taxon>
        <taxon>Arundo</taxon>
    </lineage>
</organism>
<reference evidence="3" key="2">
    <citation type="journal article" date="2015" name="Data Brief">
        <title>Shoot transcriptome of the giant reed, Arundo donax.</title>
        <authorList>
            <person name="Barrero R.A."/>
            <person name="Guerrero F.D."/>
            <person name="Moolhuijzen P."/>
            <person name="Goolsby J.A."/>
            <person name="Tidwell J."/>
            <person name="Bellgard S.E."/>
            <person name="Bellgard M.I."/>
        </authorList>
    </citation>
    <scope>NUCLEOTIDE SEQUENCE</scope>
    <source>
        <tissue evidence="3">Shoot tissue taken approximately 20 cm above the soil surface</tissue>
    </source>
</reference>
<keyword evidence="1" id="KW-0812">Transmembrane</keyword>
<protein>
    <recommendedName>
        <fullName evidence="4">Secreted peptide</fullName>
    </recommendedName>
</protein>
<sequence length="64" mass="7297">MLVYEVIFLGLVLLACCHCPRYVSQSHVLLGAPPVFCRYLIVHALLVLLCHLECYHLCRSRLNA</sequence>
<keyword evidence="2" id="KW-0732">Signal</keyword>
<evidence type="ECO:0000256" key="2">
    <source>
        <dbReference type="SAM" id="SignalP"/>
    </source>
</evidence>
<keyword evidence="1" id="KW-0472">Membrane</keyword>
<feature type="signal peptide" evidence="2">
    <location>
        <begin position="1"/>
        <end position="17"/>
    </location>
</feature>